<feature type="region of interest" description="Disordered" evidence="2">
    <location>
        <begin position="152"/>
        <end position="192"/>
    </location>
</feature>
<protein>
    <submittedName>
        <fullName evidence="4">Reverse transcriptase domain-containing protein</fullName>
    </submittedName>
</protein>
<proteinExistence type="predicted"/>
<accession>A0A6L2KBQ9</accession>
<dbReference type="EMBL" id="BKCJ010002193">
    <property type="protein sequence ID" value="GEU46901.1"/>
    <property type="molecule type" value="Genomic_DNA"/>
</dbReference>
<keyword evidence="4" id="KW-0808">Transferase</keyword>
<dbReference type="InterPro" id="IPR001878">
    <property type="entry name" value="Znf_CCHC"/>
</dbReference>
<evidence type="ECO:0000256" key="1">
    <source>
        <dbReference type="PROSITE-ProRule" id="PRU00047"/>
    </source>
</evidence>
<keyword evidence="1" id="KW-0863">Zinc-finger</keyword>
<comment type="caution">
    <text evidence="4">The sequence shown here is derived from an EMBL/GenBank/DDBJ whole genome shotgun (WGS) entry which is preliminary data.</text>
</comment>
<feature type="compositionally biased region" description="Polar residues" evidence="2">
    <location>
        <begin position="40"/>
        <end position="49"/>
    </location>
</feature>
<gene>
    <name evidence="4" type="ORF">Tci_018879</name>
</gene>
<keyword evidence="1" id="KW-0479">Metal-binding</keyword>
<reference evidence="4" key="1">
    <citation type="journal article" date="2019" name="Sci. Rep.">
        <title>Draft genome of Tanacetum cinerariifolium, the natural source of mosquito coil.</title>
        <authorList>
            <person name="Yamashiro T."/>
            <person name="Shiraishi A."/>
            <person name="Satake H."/>
            <person name="Nakayama K."/>
        </authorList>
    </citation>
    <scope>NUCLEOTIDE SEQUENCE</scope>
</reference>
<evidence type="ECO:0000256" key="2">
    <source>
        <dbReference type="SAM" id="MobiDB-lite"/>
    </source>
</evidence>
<dbReference type="PROSITE" id="PS50158">
    <property type="entry name" value="ZF_CCHC"/>
    <property type="match status" value="1"/>
</dbReference>
<feature type="domain" description="CCHC-type" evidence="3">
    <location>
        <begin position="538"/>
        <end position="553"/>
    </location>
</feature>
<feature type="compositionally biased region" description="Polar residues" evidence="2">
    <location>
        <begin position="23"/>
        <end position="32"/>
    </location>
</feature>
<dbReference type="GO" id="GO:0003964">
    <property type="term" value="F:RNA-directed DNA polymerase activity"/>
    <property type="evidence" value="ECO:0007669"/>
    <property type="project" value="UniProtKB-KW"/>
</dbReference>
<sequence length="567" mass="63038">MTPPATHIDTTLIPIVSSTILPSPEYTPTSPDYTHASPDYSPTSDTETGLSKDPSSDHIQPLLATSPFLSSIDDFSGSDILDTPPSPTYVMVLAPGQPIPHGRPYSYNLNGPVHTMTMRKWVGPSPTHRLAMRHSVDYSSLDHFALDDSLGDSSSSLSSSSSSETSSDPSSNDLSDSSFDRSLPTPSSSVRPSHHLCSLVLSIPHSPAMIIDRPSHDYFFACPPHKRSKSPVASVPLSSPIPGALSYARANFLPSPKRIRNLEFATELEVSSKDSFEPYVPGETDLEMDVDVVRSDGIEIDLEIQADINECIAYADALRDREIDARVVAIKGIQRDQGHRIIATGQQGADMFERIRELERVNMKLKDMMDVASQRLTRSQHRELREAFGLPFLDYFLRALGARDVARNLEPLMGNKGMEMEEMEIEEIEIEEMETKEIEMGNVIAAEPTKLQDVIRIANNLMDQKLKGYARSTENKKRLENNLRDNHGQQSVFKWQYIGGQNVARAYTARNNEKKGYVRSLPYCNKCKMHHAGTCAMRCGNCKRVGHMTRDCKVTVTLNTQRALVGN</sequence>
<keyword evidence="4" id="KW-0548">Nucleotidyltransferase</keyword>
<keyword evidence="1" id="KW-0862">Zinc</keyword>
<evidence type="ECO:0000259" key="3">
    <source>
        <dbReference type="PROSITE" id="PS50158"/>
    </source>
</evidence>
<dbReference type="GO" id="GO:0003676">
    <property type="term" value="F:nucleic acid binding"/>
    <property type="evidence" value="ECO:0007669"/>
    <property type="project" value="InterPro"/>
</dbReference>
<organism evidence="4">
    <name type="scientific">Tanacetum cinerariifolium</name>
    <name type="common">Dalmatian daisy</name>
    <name type="synonym">Chrysanthemum cinerariifolium</name>
    <dbReference type="NCBI Taxonomy" id="118510"/>
    <lineage>
        <taxon>Eukaryota</taxon>
        <taxon>Viridiplantae</taxon>
        <taxon>Streptophyta</taxon>
        <taxon>Embryophyta</taxon>
        <taxon>Tracheophyta</taxon>
        <taxon>Spermatophyta</taxon>
        <taxon>Magnoliopsida</taxon>
        <taxon>eudicotyledons</taxon>
        <taxon>Gunneridae</taxon>
        <taxon>Pentapetalae</taxon>
        <taxon>asterids</taxon>
        <taxon>campanulids</taxon>
        <taxon>Asterales</taxon>
        <taxon>Asteraceae</taxon>
        <taxon>Asteroideae</taxon>
        <taxon>Anthemideae</taxon>
        <taxon>Anthemidinae</taxon>
        <taxon>Tanacetum</taxon>
    </lineage>
</organism>
<keyword evidence="4" id="KW-0695">RNA-directed DNA polymerase</keyword>
<name>A0A6L2KBQ9_TANCI</name>
<dbReference type="GO" id="GO:0008270">
    <property type="term" value="F:zinc ion binding"/>
    <property type="evidence" value="ECO:0007669"/>
    <property type="project" value="UniProtKB-KW"/>
</dbReference>
<feature type="region of interest" description="Disordered" evidence="2">
    <location>
        <begin position="23"/>
        <end position="57"/>
    </location>
</feature>
<evidence type="ECO:0000313" key="4">
    <source>
        <dbReference type="EMBL" id="GEU46901.1"/>
    </source>
</evidence>
<feature type="compositionally biased region" description="Low complexity" evidence="2">
    <location>
        <begin position="152"/>
        <end position="183"/>
    </location>
</feature>
<dbReference type="AlphaFoldDB" id="A0A6L2KBQ9"/>